<sequence length="314" mass="34179">MEIDTRYGRLAGCFDEEFYSGGTLKSCSFECENHVETGCGTLVPRFGPENARRKYGKAVGFYPDGAIKRVVLEKQAGVISPIGEFPAELVTFYENGSVCRVFPLNGKISGFWSEADEEKLAVPLHFSFDFGEFSAKMISIHFYPGGSIQSITLFPCERITLQTPLGKVKIRGGFSLYEDGRLQSMEPAEPTPVATPIGVLHAFDSNPVVVTADRNSLCLEPGGSVARLSTVTDEIIVQLPDARLERVLPLKKTNPLDDETTVTLPVQVEFQDGGVRLTCEKVHRYSLAECAFTILHVPYVAGFSPCSGCSGCGG</sequence>
<reference evidence="1 2" key="1">
    <citation type="submission" date="2020-08" db="EMBL/GenBank/DDBJ databases">
        <title>The isolate Caproiciproducens sp. 7D4C2 produces n-caproate at mildly acidic conditions from hexoses: genome and rBOX comparison with related strains and chain-elongating bacteria.</title>
        <authorList>
            <person name="Esquivel-Elizondo S."/>
            <person name="Bagci C."/>
            <person name="Temovska M."/>
            <person name="Jeon B.S."/>
            <person name="Bessarab I."/>
            <person name="Williams R.B.H."/>
            <person name="Huson D.H."/>
            <person name="Angenent L.T."/>
        </authorList>
    </citation>
    <scope>NUCLEOTIDE SEQUENCE [LARGE SCALE GENOMIC DNA]</scope>
    <source>
        <strain evidence="1 2">7D4C2</strain>
    </source>
</reference>
<proteinExistence type="predicted"/>
<dbReference type="EMBL" id="CP060286">
    <property type="protein sequence ID" value="QNK41975.1"/>
    <property type="molecule type" value="Genomic_DNA"/>
</dbReference>
<organism evidence="1 2">
    <name type="scientific">Caproicibacter fermentans</name>
    <dbReference type="NCBI Taxonomy" id="2576756"/>
    <lineage>
        <taxon>Bacteria</taxon>
        <taxon>Bacillati</taxon>
        <taxon>Bacillota</taxon>
        <taxon>Clostridia</taxon>
        <taxon>Eubacteriales</taxon>
        <taxon>Acutalibacteraceae</taxon>
        <taxon>Caproicibacter</taxon>
    </lineage>
</organism>
<dbReference type="RefSeq" id="WP_187037323.1">
    <property type="nucleotide sequence ID" value="NZ_CP060286.1"/>
</dbReference>
<protein>
    <submittedName>
        <fullName evidence="1">Uncharacterized protein</fullName>
    </submittedName>
</protein>
<accession>A0A7G8TED4</accession>
<gene>
    <name evidence="1" type="ORF">HCR03_07025</name>
</gene>
<evidence type="ECO:0000313" key="2">
    <source>
        <dbReference type="Proteomes" id="UP000515909"/>
    </source>
</evidence>
<evidence type="ECO:0000313" key="1">
    <source>
        <dbReference type="EMBL" id="QNK41975.1"/>
    </source>
</evidence>
<dbReference type="Proteomes" id="UP000515909">
    <property type="component" value="Chromosome"/>
</dbReference>
<dbReference type="KEGG" id="cfem:HCR03_07025"/>
<name>A0A7G8TED4_9FIRM</name>
<dbReference type="AlphaFoldDB" id="A0A7G8TED4"/>